<evidence type="ECO:0000313" key="2">
    <source>
        <dbReference type="EMBL" id="MFC4768708.1"/>
    </source>
</evidence>
<feature type="compositionally biased region" description="Polar residues" evidence="1">
    <location>
        <begin position="273"/>
        <end position="294"/>
    </location>
</feature>
<dbReference type="InterPro" id="IPR004590">
    <property type="entry name" value="ssDNA_annealing_RecT"/>
</dbReference>
<evidence type="ECO:0000256" key="1">
    <source>
        <dbReference type="SAM" id="MobiDB-lite"/>
    </source>
</evidence>
<dbReference type="EMBL" id="JBHSHC010000112">
    <property type="protein sequence ID" value="MFC4768708.1"/>
    <property type="molecule type" value="Genomic_DNA"/>
</dbReference>
<protein>
    <submittedName>
        <fullName evidence="2">Recombinase RecT</fullName>
    </submittedName>
</protein>
<dbReference type="NCBIfam" id="TIGR00616">
    <property type="entry name" value="rect"/>
    <property type="match status" value="1"/>
</dbReference>
<dbReference type="RefSeq" id="WP_380026654.1">
    <property type="nucleotide sequence ID" value="NZ_JBHSHC010000112.1"/>
</dbReference>
<name>A0ABV9Q470_9BACL</name>
<gene>
    <name evidence="2" type="ORF">ACFO8Q_15290</name>
</gene>
<comment type="caution">
    <text evidence="2">The sequence shown here is derived from an EMBL/GenBank/DDBJ whole genome shotgun (WGS) entry which is preliminary data.</text>
</comment>
<accession>A0ABV9Q470</accession>
<proteinExistence type="predicted"/>
<feature type="region of interest" description="Disordered" evidence="1">
    <location>
        <begin position="272"/>
        <end position="294"/>
    </location>
</feature>
<dbReference type="InterPro" id="IPR018330">
    <property type="entry name" value="RecT_fam"/>
</dbReference>
<dbReference type="Pfam" id="PF03837">
    <property type="entry name" value="RecT"/>
    <property type="match status" value="1"/>
</dbReference>
<organism evidence="2 3">
    <name type="scientific">Effusibacillus consociatus</name>
    <dbReference type="NCBI Taxonomy" id="1117041"/>
    <lineage>
        <taxon>Bacteria</taxon>
        <taxon>Bacillati</taxon>
        <taxon>Bacillota</taxon>
        <taxon>Bacilli</taxon>
        <taxon>Bacillales</taxon>
        <taxon>Alicyclobacillaceae</taxon>
        <taxon>Effusibacillus</taxon>
    </lineage>
</organism>
<keyword evidence="3" id="KW-1185">Reference proteome</keyword>
<sequence>MSNQLALVKKDTVDVVAAKVREFQERGEIHFPANYSPDNAMKSAWLILQSTLDRDKRPVLQTCTKDSIANALLDMVVQGLNPMKKQGYFIAYGKQLVFQRSYFGTMAVTKRVTGAKSIDAAVIYEGDEVDYEILNGRITNLRHKQKFGNIDKDKIIGAYATIVLSDGEVYYELMTMNEIRKAWSKSQMWGKDQEVEKQGSTHDEFRQEMAKKTVINRACKRYLNSSDDSSLIMRHFNRQDDVIAEAEVEAEIAENANSELIDADYEFVDDDTTGSQQTIFDKEPVSTSAGGPGF</sequence>
<reference evidence="3" key="1">
    <citation type="journal article" date="2019" name="Int. J. Syst. Evol. Microbiol.">
        <title>The Global Catalogue of Microorganisms (GCM) 10K type strain sequencing project: providing services to taxonomists for standard genome sequencing and annotation.</title>
        <authorList>
            <consortium name="The Broad Institute Genomics Platform"/>
            <consortium name="The Broad Institute Genome Sequencing Center for Infectious Disease"/>
            <person name="Wu L."/>
            <person name="Ma J."/>
        </authorList>
    </citation>
    <scope>NUCLEOTIDE SEQUENCE [LARGE SCALE GENOMIC DNA]</scope>
    <source>
        <strain evidence="3">WYCCWR 12678</strain>
    </source>
</reference>
<evidence type="ECO:0000313" key="3">
    <source>
        <dbReference type="Proteomes" id="UP001596002"/>
    </source>
</evidence>
<dbReference type="Proteomes" id="UP001596002">
    <property type="component" value="Unassembled WGS sequence"/>
</dbReference>